<dbReference type="HOGENOM" id="CLU_084338_2_1_5"/>
<keyword evidence="6 10" id="KW-0406">Ion transport</keyword>
<dbReference type="GO" id="GO:0016787">
    <property type="term" value="F:hydrolase activity"/>
    <property type="evidence" value="ECO:0007669"/>
    <property type="project" value="UniProtKB-KW"/>
</dbReference>
<sequence length="112" mass="12696">MHETIRVKIITPSSIAFEKQSKMVTMPGEDGMFGVLPHHVPMIVNLKAGLVQIYIYNIHNYENTYLISGGVTEITSHYINIVTEVAINVTNLSESEISTQRYELQKLLSHQH</sequence>
<dbReference type="GO" id="GO:0005886">
    <property type="term" value="C:plasma membrane"/>
    <property type="evidence" value="ECO:0007669"/>
    <property type="project" value="UniProtKB-SubCell"/>
</dbReference>
<dbReference type="GO" id="GO:0005524">
    <property type="term" value="F:ATP binding"/>
    <property type="evidence" value="ECO:0007669"/>
    <property type="project" value="UniProtKB-UniRule"/>
</dbReference>
<keyword evidence="5 10" id="KW-0375">Hydrogen ion transport</keyword>
<dbReference type="GO" id="GO:0046933">
    <property type="term" value="F:proton-transporting ATP synthase activity, rotational mechanism"/>
    <property type="evidence" value="ECO:0007669"/>
    <property type="project" value="UniProtKB-UniRule"/>
</dbReference>
<dbReference type="NCBIfam" id="NF002403">
    <property type="entry name" value="PRK01474.1"/>
    <property type="match status" value="1"/>
</dbReference>
<keyword evidence="8 10" id="KW-0139">CF(1)</keyword>
<evidence type="ECO:0000256" key="4">
    <source>
        <dbReference type="ARBA" id="ARBA00022448"/>
    </source>
</evidence>
<dbReference type="GO" id="GO:0045259">
    <property type="term" value="C:proton-transporting ATP synthase complex"/>
    <property type="evidence" value="ECO:0007669"/>
    <property type="project" value="UniProtKB-KW"/>
</dbReference>
<keyword evidence="13" id="KW-0378">Hydrolase</keyword>
<keyword evidence="4 10" id="KW-0813">Transport</keyword>
<comment type="subcellular location">
    <subcellularLocation>
        <location evidence="10">Cell inner membrane</location>
        <topology evidence="10">Peripheral membrane protein</topology>
    </subcellularLocation>
    <subcellularLocation>
        <location evidence="2">Endomembrane system</location>
        <topology evidence="2">Peripheral membrane protein</topology>
    </subcellularLocation>
</comment>
<dbReference type="GO" id="GO:0012505">
    <property type="term" value="C:endomembrane system"/>
    <property type="evidence" value="ECO:0007669"/>
    <property type="project" value="UniProtKB-SubCell"/>
</dbReference>
<dbReference type="GeneID" id="57569922"/>
<evidence type="ECO:0000256" key="10">
    <source>
        <dbReference type="HAMAP-Rule" id="MF_00530"/>
    </source>
</evidence>
<evidence type="ECO:0000256" key="5">
    <source>
        <dbReference type="ARBA" id="ARBA00022781"/>
    </source>
</evidence>
<keyword evidence="10" id="KW-0997">Cell inner membrane</keyword>
<dbReference type="Pfam" id="PF02823">
    <property type="entry name" value="ATP-synt_DE_N"/>
    <property type="match status" value="1"/>
</dbReference>
<dbReference type="SMR" id="D5AY75"/>
<dbReference type="Gene3D" id="2.60.15.10">
    <property type="entry name" value="F0F1 ATP synthase delta/epsilon subunit, N-terminal"/>
    <property type="match status" value="1"/>
</dbReference>
<proteinExistence type="inferred from homology"/>
<evidence type="ECO:0000313" key="14">
    <source>
        <dbReference type="Proteomes" id="UP000006931"/>
    </source>
</evidence>
<evidence type="ECO:0000256" key="7">
    <source>
        <dbReference type="ARBA" id="ARBA00023136"/>
    </source>
</evidence>
<protein>
    <recommendedName>
        <fullName evidence="10">ATP synthase epsilon chain</fullName>
    </recommendedName>
    <alternativeName>
        <fullName evidence="10">ATP synthase F1 sector epsilon subunit</fullName>
    </alternativeName>
    <alternativeName>
        <fullName evidence="10">F-ATPase epsilon subunit</fullName>
    </alternativeName>
</protein>
<dbReference type="InterPro" id="IPR020546">
    <property type="entry name" value="ATP_synth_F1_dsu/esu_N"/>
</dbReference>
<dbReference type="InterPro" id="IPR001469">
    <property type="entry name" value="ATP_synth_F1_dsu/esu"/>
</dbReference>
<dbReference type="PANTHER" id="PTHR13822">
    <property type="entry name" value="ATP SYNTHASE DELTA/EPSILON CHAIN"/>
    <property type="match status" value="1"/>
</dbReference>
<evidence type="ECO:0000259" key="12">
    <source>
        <dbReference type="Pfam" id="PF02823"/>
    </source>
</evidence>
<feature type="domain" description="ATP synthase F1 complex delta/epsilon subunit N-terminal" evidence="12">
    <location>
        <begin position="6"/>
        <end position="86"/>
    </location>
</feature>
<dbReference type="CDD" id="cd12152">
    <property type="entry name" value="F1-ATPase_delta"/>
    <property type="match status" value="1"/>
</dbReference>
<comment type="subunit">
    <text evidence="10 11">F-type ATPases have 2 components, CF(1) - the catalytic core - and CF(0) - the membrane proton channel. CF(1) has five subunits: alpha(3), beta(3), gamma(1), delta(1), epsilon(1). CF(0) has three main subunits: a, b and c.</text>
</comment>
<accession>D5AY75</accession>
<evidence type="ECO:0000256" key="1">
    <source>
        <dbReference type="ARBA" id="ARBA00003543"/>
    </source>
</evidence>
<dbReference type="EMBL" id="CP001584">
    <property type="protein sequence ID" value="ADE30364.1"/>
    <property type="molecule type" value="Genomic_DNA"/>
</dbReference>
<keyword evidence="7 10" id="KW-0472">Membrane</keyword>
<dbReference type="PANTHER" id="PTHR13822:SF10">
    <property type="entry name" value="ATP SYNTHASE EPSILON CHAIN, CHLOROPLASTIC"/>
    <property type="match status" value="1"/>
</dbReference>
<dbReference type="SUPFAM" id="SSF51344">
    <property type="entry name" value="Epsilon subunit of F1F0-ATP synthase N-terminal domain"/>
    <property type="match status" value="1"/>
</dbReference>
<comment type="similarity">
    <text evidence="3 10 11">Belongs to the ATPase epsilon chain family.</text>
</comment>
<dbReference type="AlphaFoldDB" id="D5AY75"/>
<reference evidence="13 14" key="1">
    <citation type="journal article" date="2010" name="Genome Res.">
        <title>Genomic, proteomic, and transcriptomic analysis of virulent and avirulent Rickettsia prowazekii reveals its adaptive mutation capabilities.</title>
        <authorList>
            <person name="Bechah Y."/>
            <person name="El Karkouri K."/>
            <person name="Mediannikov O."/>
            <person name="Leroy Q."/>
            <person name="Pelletier N."/>
            <person name="Robert C."/>
            <person name="Medigue C."/>
            <person name="Mege J.L."/>
            <person name="Raoult D."/>
        </authorList>
    </citation>
    <scope>NUCLEOTIDE SEQUENCE [LARGE SCALE GENOMIC DNA]</scope>
    <source>
        <strain evidence="13 14">Rp22</strain>
    </source>
</reference>
<dbReference type="RefSeq" id="WP_004596905.1">
    <property type="nucleotide sequence ID" value="NC_017560.1"/>
</dbReference>
<evidence type="ECO:0000313" key="13">
    <source>
        <dbReference type="EMBL" id="ADE30364.1"/>
    </source>
</evidence>
<dbReference type="PATRIC" id="fig|449216.3.peg.823"/>
<evidence type="ECO:0000256" key="6">
    <source>
        <dbReference type="ARBA" id="ARBA00023065"/>
    </source>
</evidence>
<dbReference type="KEGG" id="rpq:rpr22_CDS781"/>
<keyword evidence="10" id="KW-1003">Cell membrane</keyword>
<name>D5AY75_RICPP</name>
<organism evidence="13 14">
    <name type="scientific">Rickettsia prowazekii (strain Rp22)</name>
    <dbReference type="NCBI Taxonomy" id="449216"/>
    <lineage>
        <taxon>Bacteria</taxon>
        <taxon>Pseudomonadati</taxon>
        <taxon>Pseudomonadota</taxon>
        <taxon>Alphaproteobacteria</taxon>
        <taxon>Rickettsiales</taxon>
        <taxon>Rickettsiaceae</taxon>
        <taxon>Rickettsieae</taxon>
        <taxon>Rickettsia</taxon>
        <taxon>typhus group</taxon>
    </lineage>
</organism>
<dbReference type="HAMAP" id="MF_00530">
    <property type="entry name" value="ATP_synth_epsil_bac"/>
    <property type="match status" value="1"/>
</dbReference>
<comment type="function">
    <text evidence="1 10">Produces ATP from ADP in the presence of a proton gradient across the membrane.</text>
</comment>
<dbReference type="Proteomes" id="UP000006931">
    <property type="component" value="Chromosome"/>
</dbReference>
<dbReference type="NCBIfam" id="TIGR01216">
    <property type="entry name" value="ATP_synt_epsi"/>
    <property type="match status" value="1"/>
</dbReference>
<evidence type="ECO:0000256" key="2">
    <source>
        <dbReference type="ARBA" id="ARBA00004184"/>
    </source>
</evidence>
<evidence type="ECO:0000256" key="9">
    <source>
        <dbReference type="ARBA" id="ARBA00023310"/>
    </source>
</evidence>
<gene>
    <name evidence="10 13" type="primary">atpC</name>
    <name evidence="13" type="ordered locus">rpr22_CDS781</name>
</gene>
<dbReference type="InterPro" id="IPR036771">
    <property type="entry name" value="ATPsynth_dsu/esu_N"/>
</dbReference>
<evidence type="ECO:0000256" key="11">
    <source>
        <dbReference type="RuleBase" id="RU003656"/>
    </source>
</evidence>
<evidence type="ECO:0000256" key="8">
    <source>
        <dbReference type="ARBA" id="ARBA00023196"/>
    </source>
</evidence>
<evidence type="ECO:0000256" key="3">
    <source>
        <dbReference type="ARBA" id="ARBA00005712"/>
    </source>
</evidence>
<keyword evidence="9 10" id="KW-0066">ATP synthesis</keyword>